<proteinExistence type="predicted"/>
<dbReference type="Pfam" id="PF02769">
    <property type="entry name" value="AIRS_C"/>
    <property type="match status" value="1"/>
</dbReference>
<protein>
    <submittedName>
        <fullName evidence="2">Selenide, water dikinase SelD</fullName>
    </submittedName>
</protein>
<gene>
    <name evidence="2" type="ORF">JMJ92_19370</name>
</gene>
<keyword evidence="3" id="KW-1185">Reference proteome</keyword>
<reference evidence="3" key="1">
    <citation type="submission" date="2021-01" db="EMBL/GenBank/DDBJ databases">
        <title>Draft genomes of Rhodovulum sulfidophilum.</title>
        <authorList>
            <person name="Guzman M.S."/>
        </authorList>
    </citation>
    <scope>NUCLEOTIDE SEQUENCE [LARGE SCALE GENOMIC DNA]</scope>
    <source>
        <strain evidence="3">AB19</strain>
    </source>
</reference>
<dbReference type="SUPFAM" id="SSF56042">
    <property type="entry name" value="PurM C-terminal domain-like"/>
    <property type="match status" value="1"/>
</dbReference>
<evidence type="ECO:0000259" key="1">
    <source>
        <dbReference type="Pfam" id="PF02769"/>
    </source>
</evidence>
<feature type="non-terminal residue" evidence="2">
    <location>
        <position position="1"/>
    </location>
</feature>
<sequence>SLLTDPQTSGGLLVSAAPDTAGAVLEVFARHGFEAAARIGRIEAADGTAPGVVLG</sequence>
<comment type="caution">
    <text evidence="2">The sequence shown here is derived from an EMBL/GenBank/DDBJ whole genome shotgun (WGS) entry which is preliminary data.</text>
</comment>
<name>A0ABS1RM35_9RHOB</name>
<dbReference type="InterPro" id="IPR036676">
    <property type="entry name" value="PurM-like_C_sf"/>
</dbReference>
<dbReference type="InterPro" id="IPR010918">
    <property type="entry name" value="PurM-like_C_dom"/>
</dbReference>
<organism evidence="2 3">
    <name type="scientific">Rhodovulum visakhapatnamense</name>
    <dbReference type="NCBI Taxonomy" id="364297"/>
    <lineage>
        <taxon>Bacteria</taxon>
        <taxon>Pseudomonadati</taxon>
        <taxon>Pseudomonadota</taxon>
        <taxon>Alphaproteobacteria</taxon>
        <taxon>Rhodobacterales</taxon>
        <taxon>Paracoccaceae</taxon>
        <taxon>Rhodovulum</taxon>
    </lineage>
</organism>
<dbReference type="Proteomes" id="UP000635853">
    <property type="component" value="Unassembled WGS sequence"/>
</dbReference>
<dbReference type="EMBL" id="JAESIL010000129">
    <property type="protein sequence ID" value="MBL3580290.1"/>
    <property type="molecule type" value="Genomic_DNA"/>
</dbReference>
<evidence type="ECO:0000313" key="2">
    <source>
        <dbReference type="EMBL" id="MBL3580290.1"/>
    </source>
</evidence>
<accession>A0ABS1RM35</accession>
<feature type="domain" description="PurM-like C-terminal" evidence="1">
    <location>
        <begin position="7"/>
        <end position="48"/>
    </location>
</feature>
<dbReference type="Gene3D" id="3.90.650.10">
    <property type="entry name" value="PurM-like C-terminal domain"/>
    <property type="match status" value="1"/>
</dbReference>
<evidence type="ECO:0000313" key="3">
    <source>
        <dbReference type="Proteomes" id="UP000635853"/>
    </source>
</evidence>